<keyword evidence="5" id="KW-1185">Reference proteome</keyword>
<feature type="chain" id="PRO_5014961315" evidence="2">
    <location>
        <begin position="22"/>
        <end position="376"/>
    </location>
</feature>
<evidence type="ECO:0000313" key="4">
    <source>
        <dbReference type="EMBL" id="PJJ42280.1"/>
    </source>
</evidence>
<proteinExistence type="predicted"/>
<dbReference type="InterPro" id="IPR011871">
    <property type="entry name" value="Fib_succ_major"/>
</dbReference>
<evidence type="ECO:0000259" key="3">
    <source>
        <dbReference type="Pfam" id="PF09603"/>
    </source>
</evidence>
<reference evidence="4 5" key="1">
    <citation type="submission" date="2017-11" db="EMBL/GenBank/DDBJ databases">
        <title>Animal gut microbial communities from fecal samples from Wisconsin, USA.</title>
        <authorList>
            <person name="Neumann A."/>
        </authorList>
    </citation>
    <scope>NUCLEOTIDE SEQUENCE [LARGE SCALE GENOMIC DNA]</scope>
    <source>
        <strain evidence="4 5">UWS3</strain>
    </source>
</reference>
<dbReference type="EMBL" id="PGEX01000001">
    <property type="protein sequence ID" value="PJJ42280.1"/>
    <property type="molecule type" value="Genomic_DNA"/>
</dbReference>
<dbReference type="NCBIfam" id="TIGR02145">
    <property type="entry name" value="Fib_succ_major"/>
    <property type="match status" value="1"/>
</dbReference>
<feature type="compositionally biased region" description="Basic and acidic residues" evidence="1">
    <location>
        <begin position="53"/>
        <end position="67"/>
    </location>
</feature>
<comment type="caution">
    <text evidence="4">The sequence shown here is derived from an EMBL/GenBank/DDBJ whole genome shotgun (WGS) entry which is preliminary data.</text>
</comment>
<dbReference type="AlphaFoldDB" id="A0A2M9A9A4"/>
<feature type="compositionally biased region" description="Basic and acidic residues" evidence="1">
    <location>
        <begin position="93"/>
        <end position="105"/>
    </location>
</feature>
<feature type="compositionally biased region" description="Low complexity" evidence="1">
    <location>
        <begin position="68"/>
        <end position="77"/>
    </location>
</feature>
<dbReference type="Pfam" id="PF09603">
    <property type="entry name" value="Fib_succ_major"/>
    <property type="match status" value="1"/>
</dbReference>
<dbReference type="Proteomes" id="UP000231134">
    <property type="component" value="Unassembled WGS sequence"/>
</dbReference>
<dbReference type="PROSITE" id="PS51257">
    <property type="entry name" value="PROKAR_LIPOPROTEIN"/>
    <property type="match status" value="1"/>
</dbReference>
<protein>
    <submittedName>
        <fullName evidence="4">Uncharacterized protein (TIGR02145 family)</fullName>
    </submittedName>
</protein>
<feature type="region of interest" description="Disordered" evidence="1">
    <location>
        <begin position="24"/>
        <end position="152"/>
    </location>
</feature>
<keyword evidence="2" id="KW-0732">Signal</keyword>
<feature type="compositionally biased region" description="Low complexity" evidence="1">
    <location>
        <begin position="24"/>
        <end position="43"/>
    </location>
</feature>
<gene>
    <name evidence="4" type="ORF">BGX16_2304</name>
</gene>
<sequence>MKTIKKLGLVSAVAFAMLAFSACDDSSSASSDETGTSSSSVETSDLDESSSSIDKKSSGNETKDKSSSSDTKSSSSTKETKVSSDSKSSSSVKSDDSSSSNKDKSSSSVSSSSSEKQSNSSEGSSSSSVKQSSSSVASSSSEYVPFDRTEPFDGTHWRNGDYVKFVDGRNNREYYYIQISGKDTAGRKATIKVMAENLNIGEMVRGRKNQEDNDKIERYCYNNDTTNCDRYGGLYQWAEMMQLPSDCNQKDCRDQYDTITYHHKGICPDGWRLLTYNDFYIVVHADGNTHGVEGTRSAYGFGGYNTTGYSLVGAGYNWDNTFVNLNEGTYWHYPEENPENFALWSKGSWQDRTSKSNPISNTPKKQGFSVRCVMDE</sequence>
<feature type="compositionally biased region" description="Low complexity" evidence="1">
    <location>
        <begin position="106"/>
        <end position="142"/>
    </location>
</feature>
<feature type="signal peptide" evidence="2">
    <location>
        <begin position="1"/>
        <end position="21"/>
    </location>
</feature>
<evidence type="ECO:0000256" key="2">
    <source>
        <dbReference type="SAM" id="SignalP"/>
    </source>
</evidence>
<name>A0A2M9A9A4_9BACT</name>
<feature type="domain" description="Fibrobacter succinogenes major paralogous" evidence="3">
    <location>
        <begin position="194"/>
        <end position="373"/>
    </location>
</feature>
<evidence type="ECO:0000313" key="5">
    <source>
        <dbReference type="Proteomes" id="UP000231134"/>
    </source>
</evidence>
<accession>A0A2M9A9A4</accession>
<organism evidence="4 5">
    <name type="scientific">Hallerella succinigenes</name>
    <dbReference type="NCBI Taxonomy" id="1896222"/>
    <lineage>
        <taxon>Bacteria</taxon>
        <taxon>Pseudomonadati</taxon>
        <taxon>Fibrobacterota</taxon>
        <taxon>Fibrobacteria</taxon>
        <taxon>Fibrobacterales</taxon>
        <taxon>Fibrobacteraceae</taxon>
        <taxon>Hallerella</taxon>
    </lineage>
</organism>
<evidence type="ECO:0000256" key="1">
    <source>
        <dbReference type="SAM" id="MobiDB-lite"/>
    </source>
</evidence>